<sequence>MKLLFIGGCVDGKRLEVHDDVVTMKVPVSAYHSNSQYRDNAVMRTNTYKREKVMGPDLVFSVMLYSELTTDHMLRRLLDNYRPAGIIRT</sequence>
<name>X0THE2_9ZZZZ</name>
<dbReference type="AlphaFoldDB" id="X0THE2"/>
<proteinExistence type="predicted"/>
<accession>X0THE2</accession>
<protein>
    <submittedName>
        <fullName evidence="1">Uncharacterized protein</fullName>
    </submittedName>
</protein>
<evidence type="ECO:0000313" key="1">
    <source>
        <dbReference type="EMBL" id="GAF75500.1"/>
    </source>
</evidence>
<gene>
    <name evidence="1" type="ORF">S01H1_15700</name>
</gene>
<dbReference type="EMBL" id="BARS01008209">
    <property type="protein sequence ID" value="GAF75500.1"/>
    <property type="molecule type" value="Genomic_DNA"/>
</dbReference>
<comment type="caution">
    <text evidence="1">The sequence shown here is derived from an EMBL/GenBank/DDBJ whole genome shotgun (WGS) entry which is preliminary data.</text>
</comment>
<organism evidence="1">
    <name type="scientific">marine sediment metagenome</name>
    <dbReference type="NCBI Taxonomy" id="412755"/>
    <lineage>
        <taxon>unclassified sequences</taxon>
        <taxon>metagenomes</taxon>
        <taxon>ecological metagenomes</taxon>
    </lineage>
</organism>
<reference evidence="1" key="1">
    <citation type="journal article" date="2014" name="Front. Microbiol.">
        <title>High frequency of phylogenetically diverse reductive dehalogenase-homologous genes in deep subseafloor sedimentary metagenomes.</title>
        <authorList>
            <person name="Kawai M."/>
            <person name="Futagami T."/>
            <person name="Toyoda A."/>
            <person name="Takaki Y."/>
            <person name="Nishi S."/>
            <person name="Hori S."/>
            <person name="Arai W."/>
            <person name="Tsubouchi T."/>
            <person name="Morono Y."/>
            <person name="Uchiyama I."/>
            <person name="Ito T."/>
            <person name="Fujiyama A."/>
            <person name="Inagaki F."/>
            <person name="Takami H."/>
        </authorList>
    </citation>
    <scope>NUCLEOTIDE SEQUENCE</scope>
    <source>
        <strain evidence="1">Expedition CK06-06</strain>
    </source>
</reference>